<protein>
    <submittedName>
        <fullName evidence="1">Uncharacterized protein</fullName>
    </submittedName>
</protein>
<sequence>MKAISIPYYNERTHAHRVLFACVALAALALLITNAVFVGLSVREAAAGARASARADALAGRIAELGAGSSVVSIVTPRDAEAHGFAPPYSLSYATKRSLGRLPAQAGVSLGNEL</sequence>
<gene>
    <name evidence="1" type="ORF">A2938_00095</name>
</gene>
<evidence type="ECO:0000313" key="1">
    <source>
        <dbReference type="EMBL" id="OHA33838.1"/>
    </source>
</evidence>
<dbReference type="AlphaFoldDB" id="A0A1G2NCK8"/>
<evidence type="ECO:0000313" key="2">
    <source>
        <dbReference type="Proteomes" id="UP000177797"/>
    </source>
</evidence>
<proteinExistence type="predicted"/>
<reference evidence="1 2" key="1">
    <citation type="journal article" date="2016" name="Nat. Commun.">
        <title>Thousands of microbial genomes shed light on interconnected biogeochemical processes in an aquifer system.</title>
        <authorList>
            <person name="Anantharaman K."/>
            <person name="Brown C.T."/>
            <person name="Hug L.A."/>
            <person name="Sharon I."/>
            <person name="Castelle C.J."/>
            <person name="Probst A.J."/>
            <person name="Thomas B.C."/>
            <person name="Singh A."/>
            <person name="Wilkins M.J."/>
            <person name="Karaoz U."/>
            <person name="Brodie E.L."/>
            <person name="Williams K.H."/>
            <person name="Hubbard S.S."/>
            <person name="Banfield J.F."/>
        </authorList>
    </citation>
    <scope>NUCLEOTIDE SEQUENCE [LARGE SCALE GENOMIC DNA]</scope>
</reference>
<comment type="caution">
    <text evidence="1">The sequence shown here is derived from an EMBL/GenBank/DDBJ whole genome shotgun (WGS) entry which is preliminary data.</text>
</comment>
<name>A0A1G2NCK8_9BACT</name>
<organism evidence="1 2">
    <name type="scientific">Candidatus Taylorbacteria bacterium RIFCSPLOWO2_01_FULL_48_100</name>
    <dbReference type="NCBI Taxonomy" id="1802322"/>
    <lineage>
        <taxon>Bacteria</taxon>
        <taxon>Candidatus Tayloriibacteriota</taxon>
    </lineage>
</organism>
<accession>A0A1G2NCK8</accession>
<dbReference type="EMBL" id="MHSA01000022">
    <property type="protein sequence ID" value="OHA33838.1"/>
    <property type="molecule type" value="Genomic_DNA"/>
</dbReference>
<dbReference type="Proteomes" id="UP000177797">
    <property type="component" value="Unassembled WGS sequence"/>
</dbReference>